<dbReference type="InterPro" id="IPR032608">
    <property type="entry name" value="DUF4892"/>
</dbReference>
<reference evidence="1 2" key="1">
    <citation type="submission" date="2017-09" db="EMBL/GenBank/DDBJ databases">
        <title>The draft genome sequences of Marinobacter sp. PWS21.</title>
        <authorList>
            <person name="Cao J."/>
        </authorList>
    </citation>
    <scope>NUCLEOTIDE SEQUENCE [LARGE SCALE GENOMIC DNA]</scope>
    <source>
        <strain evidence="1 2">PWS21</strain>
    </source>
</reference>
<dbReference type="EMBL" id="NTFH01000004">
    <property type="protein sequence ID" value="PHQ16160.1"/>
    <property type="molecule type" value="Genomic_DNA"/>
</dbReference>
<gene>
    <name evidence="1" type="ORF">CLH61_03450</name>
</gene>
<protein>
    <submittedName>
        <fullName evidence="1">DUF4892 domain-containing protein</fullName>
    </submittedName>
</protein>
<accession>A0A2G1UP14</accession>
<keyword evidence="2" id="KW-1185">Reference proteome</keyword>
<proteinExistence type="predicted"/>
<name>A0A2G1UP14_9GAMM</name>
<evidence type="ECO:0000313" key="1">
    <source>
        <dbReference type="EMBL" id="PHQ16160.1"/>
    </source>
</evidence>
<dbReference type="RefSeq" id="WP_099613326.1">
    <property type="nucleotide sequence ID" value="NZ_KZ319368.1"/>
</dbReference>
<sequence length="296" mass="32671">MGNKRINLAALLLASLLLAGPVWAEVMPRFPLSVLQTEVEIRSPAHRVLLSPVREINDEIRSNVIARVPVEGTGQLFEVISDSGRKEAREFYLRTLQSRNATILYQCAGVACGRSNVWANQVFNQSTLYGRDADQDYLAAAYIGEDSRTWLTLVYTVTRGNQREYVWVEHLALGEGAVVPGLDGGQHRIVGPLVISWTGGVTYRFDWTANDRRRLNDWAAEDGSKVVLASYSVLEGDESLTDAMDRARAAAESLAAVLGKTGIRREQIEIITIGPAVKLADPGRQGNRVEIVVVRR</sequence>
<dbReference type="Proteomes" id="UP000231409">
    <property type="component" value="Unassembled WGS sequence"/>
</dbReference>
<dbReference type="Pfam" id="PF16234">
    <property type="entry name" value="DUF4892"/>
    <property type="match status" value="1"/>
</dbReference>
<dbReference type="AlphaFoldDB" id="A0A2G1UP14"/>
<organism evidence="1 2">
    <name type="scientific">Marinobacter profundi</name>
    <dbReference type="NCBI Taxonomy" id="2666256"/>
    <lineage>
        <taxon>Bacteria</taxon>
        <taxon>Pseudomonadati</taxon>
        <taxon>Pseudomonadota</taxon>
        <taxon>Gammaproteobacteria</taxon>
        <taxon>Pseudomonadales</taxon>
        <taxon>Marinobacteraceae</taxon>
        <taxon>Marinobacter</taxon>
    </lineage>
</organism>
<comment type="caution">
    <text evidence="1">The sequence shown here is derived from an EMBL/GenBank/DDBJ whole genome shotgun (WGS) entry which is preliminary data.</text>
</comment>
<evidence type="ECO:0000313" key="2">
    <source>
        <dbReference type="Proteomes" id="UP000231409"/>
    </source>
</evidence>